<dbReference type="Pfam" id="PF00996">
    <property type="entry name" value="GDI"/>
    <property type="match status" value="1"/>
</dbReference>
<dbReference type="PRINTS" id="PR00894">
    <property type="entry name" value="YEASTMRS6P"/>
</dbReference>
<dbReference type="InterPro" id="IPR036188">
    <property type="entry name" value="FAD/NAD-bd_sf"/>
</dbReference>
<dbReference type="Gene3D" id="3.50.50.60">
    <property type="entry name" value="FAD/NAD(P)-binding domain"/>
    <property type="match status" value="1"/>
</dbReference>
<dbReference type="SUPFAM" id="SSF54373">
    <property type="entry name" value="FAD-linked reductases, C-terminal domain"/>
    <property type="match status" value="1"/>
</dbReference>
<dbReference type="Gene3D" id="3.30.519.10">
    <property type="entry name" value="Guanine Nucleotide Dissociation Inhibitor, domain 2"/>
    <property type="match status" value="1"/>
</dbReference>
<dbReference type="InterPro" id="IPR017230">
    <property type="entry name" value="Mrs6"/>
</dbReference>
<comment type="similarity">
    <text evidence="1 2">Belongs to the Rab GDI family.</text>
</comment>
<gene>
    <name evidence="3" type="ORF">VTK73DRAFT_2768</name>
</gene>
<name>A0ABR3Y1D6_9PEZI</name>
<evidence type="ECO:0000313" key="3">
    <source>
        <dbReference type="EMBL" id="KAL1882054.1"/>
    </source>
</evidence>
<dbReference type="Proteomes" id="UP001586593">
    <property type="component" value="Unassembled WGS sequence"/>
</dbReference>
<reference evidence="3 4" key="1">
    <citation type="journal article" date="2024" name="Commun. Biol.">
        <title>Comparative genomic analysis of thermophilic fungi reveals convergent evolutionary adaptations and gene losses.</title>
        <authorList>
            <person name="Steindorff A.S."/>
            <person name="Aguilar-Pontes M.V."/>
            <person name="Robinson A.J."/>
            <person name="Andreopoulos B."/>
            <person name="LaButti K."/>
            <person name="Kuo A."/>
            <person name="Mondo S."/>
            <person name="Riley R."/>
            <person name="Otillar R."/>
            <person name="Haridas S."/>
            <person name="Lipzen A."/>
            <person name="Grimwood J."/>
            <person name="Schmutz J."/>
            <person name="Clum A."/>
            <person name="Reid I.D."/>
            <person name="Moisan M.C."/>
            <person name="Butler G."/>
            <person name="Nguyen T.T.M."/>
            <person name="Dewar K."/>
            <person name="Conant G."/>
            <person name="Drula E."/>
            <person name="Henrissat B."/>
            <person name="Hansel C."/>
            <person name="Singer S."/>
            <person name="Hutchinson M.I."/>
            <person name="de Vries R.P."/>
            <person name="Natvig D.O."/>
            <person name="Powell A.J."/>
            <person name="Tsang A."/>
            <person name="Grigoriev I.V."/>
        </authorList>
    </citation>
    <scope>NUCLEOTIDE SEQUENCE [LARGE SCALE GENOMIC DNA]</scope>
    <source>
        <strain evidence="3 4">ATCC 24622</strain>
    </source>
</reference>
<dbReference type="EMBL" id="JAZHXJ010000018">
    <property type="protein sequence ID" value="KAL1882054.1"/>
    <property type="molecule type" value="Genomic_DNA"/>
</dbReference>
<dbReference type="InterPro" id="IPR018203">
    <property type="entry name" value="GDP_dissociation_inhibitor"/>
</dbReference>
<dbReference type="PANTHER" id="PTHR11787:SF4">
    <property type="entry name" value="CHM, RAB ESCORT PROTEIN 1"/>
    <property type="match status" value="1"/>
</dbReference>
<dbReference type="SUPFAM" id="SSF51905">
    <property type="entry name" value="FAD/NAD(P)-binding domain"/>
    <property type="match status" value="1"/>
</dbReference>
<proteinExistence type="inferred from homology"/>
<accession>A0ABR3Y1D6</accession>
<dbReference type="PRINTS" id="PR00891">
    <property type="entry name" value="RABGDIREP"/>
</dbReference>
<dbReference type="PIRSF" id="PIRSF037514">
    <property type="entry name" value="Rab_ger_ger_transf_A_fun"/>
    <property type="match status" value="1"/>
</dbReference>
<dbReference type="Gene3D" id="1.10.405.10">
    <property type="entry name" value="Guanine Nucleotide Dissociation Inhibitor, domain 1"/>
    <property type="match status" value="1"/>
</dbReference>
<organism evidence="3 4">
    <name type="scientific">Phialemonium thermophilum</name>
    <dbReference type="NCBI Taxonomy" id="223376"/>
    <lineage>
        <taxon>Eukaryota</taxon>
        <taxon>Fungi</taxon>
        <taxon>Dikarya</taxon>
        <taxon>Ascomycota</taxon>
        <taxon>Pezizomycotina</taxon>
        <taxon>Sordariomycetes</taxon>
        <taxon>Sordariomycetidae</taxon>
        <taxon>Cephalothecales</taxon>
        <taxon>Cephalothecaceae</taxon>
        <taxon>Phialemonium</taxon>
    </lineage>
</organism>
<evidence type="ECO:0000313" key="4">
    <source>
        <dbReference type="Proteomes" id="UP001586593"/>
    </source>
</evidence>
<sequence length="505" mass="54827">MDQISETLWDVVIYGTGVQESLLALSLSRSGKKILHVDPHDYYGGPDAALGLQDSEGWASAHSSPLDWPFAAAEIIKPSGTGSLSSQRGYSLALSPQVIHGRSALLSQLVSSRAYRQLEFLAVGSFFVLKQSPLSLARIPSTREDVFSTTAIPTRAKRSLMKFLKFVLDYESSEQRNAWEPFVEKPLSEFLQDRFGLDAELQTYIHTLTLSLNPHVSTGQALATIHRHLTSMGVFGPGFAAVYTKWGGMSEVAQVACRASAVGGAVYMLSTTLSQVQESQSSGKLEIIVSNELGGDTKIETQLLVRGIEHCSRPLSDDRRTSRLVAIIDSPLKPLFEVVVEGAPTPAVAVIAFPAISTDDDDGANFPMYAFAHSSDTGECPTGQCVLYFTTHTGHNTEAAKARLESGLESLLLAVGGERKPETLFMLYYEFFQNDELICAAADAEAHGKIISLPGAANSLIFDDSTLDPVHKAWTVIMGSAAEELESEYMQFPDREGVGDDDDYE</sequence>
<keyword evidence="4" id="KW-1185">Reference proteome</keyword>
<protein>
    <recommendedName>
        <fullName evidence="2">Rab proteins geranylgeranyltransferase</fullName>
    </recommendedName>
</protein>
<evidence type="ECO:0000256" key="2">
    <source>
        <dbReference type="PIRNR" id="PIRNR037514"/>
    </source>
</evidence>
<evidence type="ECO:0000256" key="1">
    <source>
        <dbReference type="ARBA" id="ARBA00005593"/>
    </source>
</evidence>
<dbReference type="PANTHER" id="PTHR11787">
    <property type="entry name" value="RAB GDP-DISSOCIATION INHIBITOR"/>
    <property type="match status" value="1"/>
</dbReference>
<comment type="caution">
    <text evidence="3">The sequence shown here is derived from an EMBL/GenBank/DDBJ whole genome shotgun (WGS) entry which is preliminary data.</text>
</comment>